<accession>A0A1R3VIG3</accession>
<evidence type="ECO:0000313" key="1">
    <source>
        <dbReference type="EMBL" id="SIT59613.1"/>
    </source>
</evidence>
<gene>
    <name evidence="1" type="ORF">BQ8794_70543</name>
</gene>
<name>A0A1R3VIG3_9HYPH</name>
<protein>
    <submittedName>
        <fullName evidence="1">Uncharacterized protein</fullName>
    </submittedName>
</protein>
<dbReference type="STRING" id="1631249.BQ8794_70543"/>
<reference evidence="2" key="1">
    <citation type="submission" date="2017-01" db="EMBL/GenBank/DDBJ databases">
        <authorList>
            <person name="Brunel B."/>
        </authorList>
    </citation>
    <scope>NUCLEOTIDE SEQUENCE [LARGE SCALE GENOMIC DNA]</scope>
</reference>
<organism evidence="1 2">
    <name type="scientific">Mesorhizobium prunaredense</name>
    <dbReference type="NCBI Taxonomy" id="1631249"/>
    <lineage>
        <taxon>Bacteria</taxon>
        <taxon>Pseudomonadati</taxon>
        <taxon>Pseudomonadota</taxon>
        <taxon>Alphaproteobacteria</taxon>
        <taxon>Hyphomicrobiales</taxon>
        <taxon>Phyllobacteriaceae</taxon>
        <taxon>Mesorhizobium</taxon>
    </lineage>
</organism>
<dbReference type="AlphaFoldDB" id="A0A1R3VIG3"/>
<proteinExistence type="predicted"/>
<dbReference type="Proteomes" id="UP000188388">
    <property type="component" value="Unassembled WGS sequence"/>
</dbReference>
<keyword evidence="2" id="KW-1185">Reference proteome</keyword>
<dbReference type="EMBL" id="FTPD01000067">
    <property type="protein sequence ID" value="SIT59613.1"/>
    <property type="molecule type" value="Genomic_DNA"/>
</dbReference>
<sequence length="64" mass="7082">MRGPYPAAQREIKGDATVLVQQLIRALQRVLGSFYTLSGLGHFEAINFKHLFRVLCGCGPFDSS</sequence>
<evidence type="ECO:0000313" key="2">
    <source>
        <dbReference type="Proteomes" id="UP000188388"/>
    </source>
</evidence>